<dbReference type="SUPFAM" id="SSF53335">
    <property type="entry name" value="S-adenosyl-L-methionine-dependent methyltransferases"/>
    <property type="match status" value="1"/>
</dbReference>
<dbReference type="VEuPathDB" id="FungiDB:EYZ11_000248"/>
<gene>
    <name evidence="1" type="ORF">EYZ11_000248</name>
</gene>
<dbReference type="Proteomes" id="UP000308092">
    <property type="component" value="Unassembled WGS sequence"/>
</dbReference>
<reference evidence="1 2" key="1">
    <citation type="submission" date="2019-03" db="EMBL/GenBank/DDBJ databases">
        <title>The genome sequence of a newly discovered highly antifungal drug resistant Aspergillus species, Aspergillus tanneri NIH 1004.</title>
        <authorList>
            <person name="Mounaud S."/>
            <person name="Singh I."/>
            <person name="Joardar V."/>
            <person name="Pakala S."/>
            <person name="Pakala S."/>
            <person name="Venepally P."/>
            <person name="Hoover J."/>
            <person name="Nierman W."/>
            <person name="Chung J."/>
            <person name="Losada L."/>
        </authorList>
    </citation>
    <scope>NUCLEOTIDE SEQUENCE [LARGE SCALE GENOMIC DNA]</scope>
    <source>
        <strain evidence="1 2">NIH1004</strain>
    </source>
</reference>
<sequence length="155" mass="17364">MVTSVEDAYPLRRNYLSSMRLNAQHYLWKDTVGSNLHPGIPVPKYGEGIRIADIGTGTGIWITDISREYPAAQIDGFDISFDQCPHPQSLPHNTSLRSVDIYQPLPEDLYGVYDIIHLRLFLVVIRNDDPVPVLSNLVKMLSGCSLVLVDDNDPT</sequence>
<name>A0A4S3JXT1_9EURO</name>
<comment type="caution">
    <text evidence="1">The sequence shown here is derived from an EMBL/GenBank/DDBJ whole genome shotgun (WGS) entry which is preliminary data.</text>
</comment>
<dbReference type="STRING" id="1220188.A0A4S3JXT1"/>
<keyword evidence="2" id="KW-1185">Reference proteome</keyword>
<proteinExistence type="predicted"/>
<dbReference type="AlphaFoldDB" id="A0A4S3JXT1"/>
<evidence type="ECO:0008006" key="3">
    <source>
        <dbReference type="Google" id="ProtNLM"/>
    </source>
</evidence>
<evidence type="ECO:0000313" key="1">
    <source>
        <dbReference type="EMBL" id="THD00355.1"/>
    </source>
</evidence>
<organism evidence="1 2">
    <name type="scientific">Aspergillus tanneri</name>
    <dbReference type="NCBI Taxonomy" id="1220188"/>
    <lineage>
        <taxon>Eukaryota</taxon>
        <taxon>Fungi</taxon>
        <taxon>Dikarya</taxon>
        <taxon>Ascomycota</taxon>
        <taxon>Pezizomycotina</taxon>
        <taxon>Eurotiomycetes</taxon>
        <taxon>Eurotiomycetidae</taxon>
        <taxon>Eurotiales</taxon>
        <taxon>Aspergillaceae</taxon>
        <taxon>Aspergillus</taxon>
        <taxon>Aspergillus subgen. Circumdati</taxon>
    </lineage>
</organism>
<dbReference type="InterPro" id="IPR029063">
    <property type="entry name" value="SAM-dependent_MTases_sf"/>
</dbReference>
<dbReference type="Gene3D" id="3.40.50.150">
    <property type="entry name" value="Vaccinia Virus protein VP39"/>
    <property type="match status" value="1"/>
</dbReference>
<protein>
    <recommendedName>
        <fullName evidence="3">Methyltransferase domain-containing protein</fullName>
    </recommendedName>
</protein>
<dbReference type="EMBL" id="SOSA01000003">
    <property type="protein sequence ID" value="THD00355.1"/>
    <property type="molecule type" value="Genomic_DNA"/>
</dbReference>
<accession>A0A4S3JXT1</accession>
<dbReference type="CDD" id="cd02440">
    <property type="entry name" value="AdoMet_MTases"/>
    <property type="match status" value="1"/>
</dbReference>
<evidence type="ECO:0000313" key="2">
    <source>
        <dbReference type="Proteomes" id="UP000308092"/>
    </source>
</evidence>